<keyword evidence="2" id="KW-1185">Reference proteome</keyword>
<name>A0AC61R820_9FIRM</name>
<organism evidence="1 2">
    <name type="scientific">Dubosiella muris</name>
    <dbReference type="NCBI Taxonomy" id="3038133"/>
    <lineage>
        <taxon>Bacteria</taxon>
        <taxon>Bacillati</taxon>
        <taxon>Bacillota</taxon>
        <taxon>Erysipelotrichia</taxon>
        <taxon>Erysipelotrichales</taxon>
        <taxon>Erysipelotrichaceae</taxon>
        <taxon>Dubosiella</taxon>
    </lineage>
</organism>
<sequence>MMAEERLSRIEQMTNEKGYVSTRDLAGALQVSEPTIRSDCKELEKQGRVIRVHGGAKSRRTRGILTQSSEKDMDDRQGHEQAEKDALCRYAASLVQDDDCIFIDGGTTFATILDHLKGKRVRVVTHSQIILNSFTSENGELFMIGGNYSPQYKMNLGPAALADLDSFNFQYAFLSCAGVDIDRRKAYTAELETAEVKKKAMKLAEKSFLIIDSSKQKIKGFYSFADLDEFDGIITDRTDQEVPDHFIIPEEN</sequence>
<reference evidence="1" key="1">
    <citation type="submission" date="2019-04" db="EMBL/GenBank/DDBJ databases">
        <title>Microbes associate with the intestines of laboratory mice.</title>
        <authorList>
            <person name="Navarre W."/>
            <person name="Wong E."/>
            <person name="Huang K."/>
            <person name="Tropini C."/>
            <person name="Ng K."/>
            <person name="Yu B."/>
        </authorList>
    </citation>
    <scope>NUCLEOTIDE SEQUENCE</scope>
    <source>
        <strain evidence="1">NM09_H32</strain>
    </source>
</reference>
<comment type="caution">
    <text evidence="1">The sequence shown here is derived from an EMBL/GenBank/DDBJ whole genome shotgun (WGS) entry which is preliminary data.</text>
</comment>
<gene>
    <name evidence="1" type="ORF">E5336_05645</name>
</gene>
<evidence type="ECO:0000313" key="1">
    <source>
        <dbReference type="EMBL" id="TGY66145.1"/>
    </source>
</evidence>
<dbReference type="Proteomes" id="UP000308836">
    <property type="component" value="Unassembled WGS sequence"/>
</dbReference>
<accession>A0AC61R820</accession>
<proteinExistence type="predicted"/>
<evidence type="ECO:0000313" key="2">
    <source>
        <dbReference type="Proteomes" id="UP000308836"/>
    </source>
</evidence>
<dbReference type="EMBL" id="SRYG01000009">
    <property type="protein sequence ID" value="TGY66145.1"/>
    <property type="molecule type" value="Genomic_DNA"/>
</dbReference>
<protein>
    <submittedName>
        <fullName evidence="1">DeoR/GlpR transcriptional regulator</fullName>
    </submittedName>
</protein>